<proteinExistence type="predicted"/>
<organism evidence="1 2">
    <name type="scientific">Dillenia turbinata</name>
    <dbReference type="NCBI Taxonomy" id="194707"/>
    <lineage>
        <taxon>Eukaryota</taxon>
        <taxon>Viridiplantae</taxon>
        <taxon>Streptophyta</taxon>
        <taxon>Embryophyta</taxon>
        <taxon>Tracheophyta</taxon>
        <taxon>Spermatophyta</taxon>
        <taxon>Magnoliopsida</taxon>
        <taxon>eudicotyledons</taxon>
        <taxon>Gunneridae</taxon>
        <taxon>Pentapetalae</taxon>
        <taxon>Dilleniales</taxon>
        <taxon>Dilleniaceae</taxon>
        <taxon>Dillenia</taxon>
    </lineage>
</organism>
<gene>
    <name evidence="1" type="ORF">RJ641_023103</name>
</gene>
<keyword evidence="2" id="KW-1185">Reference proteome</keyword>
<accession>A0AAN8YUT5</accession>
<dbReference type="PANTHER" id="PTHR33384:SF52">
    <property type="entry name" value="DUF3741 DOMAIN-CONTAINING PROTEIN"/>
    <property type="match status" value="1"/>
</dbReference>
<name>A0AAN8YUT5_9MAGN</name>
<evidence type="ECO:0000313" key="2">
    <source>
        <dbReference type="Proteomes" id="UP001370490"/>
    </source>
</evidence>
<feature type="non-terminal residue" evidence="1">
    <location>
        <position position="1"/>
    </location>
</feature>
<dbReference type="PANTHER" id="PTHR33384">
    <property type="entry name" value="EXPRESSED PROTEIN"/>
    <property type="match status" value="1"/>
</dbReference>
<dbReference type="Proteomes" id="UP001370490">
    <property type="component" value="Unassembled WGS sequence"/>
</dbReference>
<dbReference type="EMBL" id="JBAMMX010000027">
    <property type="protein sequence ID" value="KAK6913502.1"/>
    <property type="molecule type" value="Genomic_DNA"/>
</dbReference>
<dbReference type="AlphaFoldDB" id="A0AAN8YUT5"/>
<sequence length="203" mass="21976">AFCERTVLTKRMNHWSLQQNALATHGEMRGSVQCLDRMDCSVVCPKPRRIGLSSNHLHRPFRLQLSNQSEISDAKAGAELMDLLMKEGYGAEQSVTHSFSSPPFFCGSPPSRVSNPIVQDAQFCSSPPGRAANPIIQDVLFGDDRLTPLSALTISSPSALSSPSSAHKGGCARPNFGHKPAVRIEGFDCLSRDCQNSRIPAVA</sequence>
<reference evidence="1 2" key="1">
    <citation type="submission" date="2023-12" db="EMBL/GenBank/DDBJ databases">
        <title>A high-quality genome assembly for Dillenia turbinata (Dilleniales).</title>
        <authorList>
            <person name="Chanderbali A."/>
        </authorList>
    </citation>
    <scope>NUCLEOTIDE SEQUENCE [LARGE SCALE GENOMIC DNA]</scope>
    <source>
        <strain evidence="1">LSX21</strain>
        <tissue evidence="1">Leaf</tissue>
    </source>
</reference>
<evidence type="ECO:0000313" key="1">
    <source>
        <dbReference type="EMBL" id="KAK6913502.1"/>
    </source>
</evidence>
<protein>
    <submittedName>
        <fullName evidence="1">Uncharacterized protein</fullName>
    </submittedName>
</protein>
<comment type="caution">
    <text evidence="1">The sequence shown here is derived from an EMBL/GenBank/DDBJ whole genome shotgun (WGS) entry which is preliminary data.</text>
</comment>